<dbReference type="PANTHER" id="PTHR42794">
    <property type="entry name" value="HEMIN IMPORT ATP-BINDING PROTEIN HMUV"/>
    <property type="match status" value="1"/>
</dbReference>
<feature type="domain" description="ABC transporter" evidence="6">
    <location>
        <begin position="5"/>
        <end position="241"/>
    </location>
</feature>
<comment type="function">
    <text evidence="5">Part of the ABC transporter complex HmuTUV involved in hemin import. Responsible for energy coupling to the transport system.</text>
</comment>
<protein>
    <submittedName>
        <fullName evidence="7">Iron complex transport system ATP-binding protein</fullName>
    </submittedName>
</protein>
<evidence type="ECO:0000256" key="2">
    <source>
        <dbReference type="ARBA" id="ARBA00022741"/>
    </source>
</evidence>
<dbReference type="STRING" id="1075417.SAMN05421823_101524"/>
<organism evidence="7 8">
    <name type="scientific">Catalinimonas alkaloidigena</name>
    <dbReference type="NCBI Taxonomy" id="1075417"/>
    <lineage>
        <taxon>Bacteria</taxon>
        <taxon>Pseudomonadati</taxon>
        <taxon>Bacteroidota</taxon>
        <taxon>Cytophagia</taxon>
        <taxon>Cytophagales</taxon>
        <taxon>Catalimonadaceae</taxon>
        <taxon>Catalinimonas</taxon>
    </lineage>
</organism>
<accession>A0A1G8XZG6</accession>
<evidence type="ECO:0000313" key="7">
    <source>
        <dbReference type="EMBL" id="SDJ95913.1"/>
    </source>
</evidence>
<dbReference type="GO" id="GO:0005524">
    <property type="term" value="F:ATP binding"/>
    <property type="evidence" value="ECO:0007669"/>
    <property type="project" value="UniProtKB-KW"/>
</dbReference>
<dbReference type="RefSeq" id="WP_176955873.1">
    <property type="nucleotide sequence ID" value="NZ_FNFO01000001.1"/>
</dbReference>
<dbReference type="PANTHER" id="PTHR42794:SF1">
    <property type="entry name" value="HEMIN IMPORT ATP-BINDING PROTEIN HMUV"/>
    <property type="match status" value="1"/>
</dbReference>
<gene>
    <name evidence="7" type="ORF">SAMN05421823_101524</name>
</gene>
<dbReference type="GO" id="GO:0016887">
    <property type="term" value="F:ATP hydrolysis activity"/>
    <property type="evidence" value="ECO:0007669"/>
    <property type="project" value="InterPro"/>
</dbReference>
<dbReference type="Proteomes" id="UP000198510">
    <property type="component" value="Unassembled WGS sequence"/>
</dbReference>
<evidence type="ECO:0000256" key="1">
    <source>
        <dbReference type="ARBA" id="ARBA00022448"/>
    </source>
</evidence>
<dbReference type="Pfam" id="PF00005">
    <property type="entry name" value="ABC_tran"/>
    <property type="match status" value="1"/>
</dbReference>
<sequence length="337" mass="37586">MKPILHGQQLRIGYGSQTVAGPFDVSLQAGELVGLLGRNGSGKSTLLRTLAGLQDAVGGTIYLGDQPLDELSAQELATHLSVVLTNPPPTGPLSVRELVALGRYPYTGWLGRLSAEDHRHVQQALELTGTERWAKLPVDQLSDGERQKVMIARAVAQDTPLVLLDEPTAHLDLINRVEIMRLLRRLAHETHKAMFLSCHELDLALQTCDRLALLLPDGSLHVDAPEALILNGTFERAFVADAHHIEFDRQRGTFNVRETTGQRIRITGEATTVYWTRKALERIGFQINNEARGIPEVQCDSWLHWTLRNPDGTTEEFAELQKLLSHLQPDRHEKRNT</sequence>
<keyword evidence="4" id="KW-1278">Translocase</keyword>
<keyword evidence="8" id="KW-1185">Reference proteome</keyword>
<name>A0A1G8XZG6_9BACT</name>
<evidence type="ECO:0000259" key="6">
    <source>
        <dbReference type="PROSITE" id="PS50893"/>
    </source>
</evidence>
<dbReference type="AlphaFoldDB" id="A0A1G8XZG6"/>
<dbReference type="Gene3D" id="3.40.50.300">
    <property type="entry name" value="P-loop containing nucleotide triphosphate hydrolases"/>
    <property type="match status" value="1"/>
</dbReference>
<dbReference type="PROSITE" id="PS50893">
    <property type="entry name" value="ABC_TRANSPORTER_2"/>
    <property type="match status" value="1"/>
</dbReference>
<proteinExistence type="predicted"/>
<dbReference type="SMART" id="SM00382">
    <property type="entry name" value="AAA"/>
    <property type="match status" value="1"/>
</dbReference>
<evidence type="ECO:0000313" key="8">
    <source>
        <dbReference type="Proteomes" id="UP000198510"/>
    </source>
</evidence>
<dbReference type="InterPro" id="IPR003593">
    <property type="entry name" value="AAA+_ATPase"/>
</dbReference>
<keyword evidence="3 7" id="KW-0067">ATP-binding</keyword>
<dbReference type="SUPFAM" id="SSF52540">
    <property type="entry name" value="P-loop containing nucleoside triphosphate hydrolases"/>
    <property type="match status" value="1"/>
</dbReference>
<keyword evidence="2" id="KW-0547">Nucleotide-binding</keyword>
<dbReference type="InterPro" id="IPR027417">
    <property type="entry name" value="P-loop_NTPase"/>
</dbReference>
<evidence type="ECO:0000256" key="3">
    <source>
        <dbReference type="ARBA" id="ARBA00022840"/>
    </source>
</evidence>
<dbReference type="CDD" id="cd03214">
    <property type="entry name" value="ABC_Iron-Siderophores_B12_Hemin"/>
    <property type="match status" value="1"/>
</dbReference>
<dbReference type="EMBL" id="FNFO01000001">
    <property type="protein sequence ID" value="SDJ95913.1"/>
    <property type="molecule type" value="Genomic_DNA"/>
</dbReference>
<dbReference type="InterPro" id="IPR003439">
    <property type="entry name" value="ABC_transporter-like_ATP-bd"/>
</dbReference>
<keyword evidence="1" id="KW-0813">Transport</keyword>
<evidence type="ECO:0000256" key="5">
    <source>
        <dbReference type="ARBA" id="ARBA00037066"/>
    </source>
</evidence>
<evidence type="ECO:0000256" key="4">
    <source>
        <dbReference type="ARBA" id="ARBA00022967"/>
    </source>
</evidence>
<reference evidence="7 8" key="1">
    <citation type="submission" date="2016-10" db="EMBL/GenBank/DDBJ databases">
        <authorList>
            <person name="de Groot N.N."/>
        </authorList>
    </citation>
    <scope>NUCLEOTIDE SEQUENCE [LARGE SCALE GENOMIC DNA]</scope>
    <source>
        <strain evidence="7 8">DSM 25186</strain>
    </source>
</reference>